<keyword evidence="1 5" id="KW-0489">Methyltransferase</keyword>
<dbReference type="PRINTS" id="PR02008">
    <property type="entry name" value="RCMTFAMILY"/>
</dbReference>
<keyword evidence="3 5" id="KW-0949">S-adenosyl-L-methionine</keyword>
<dbReference type="InterPro" id="IPR029063">
    <property type="entry name" value="SAM-dependent_MTases_sf"/>
</dbReference>
<accession>A0ABM7YVL9</accession>
<keyword evidence="2 5" id="KW-0808">Transferase</keyword>
<comment type="similarity">
    <text evidence="5">Belongs to the class I-like SAM-binding methyltransferase superfamily. RsmB/NOP family.</text>
</comment>
<proteinExistence type="inferred from homology"/>
<protein>
    <recommendedName>
        <fullName evidence="6">SAM-dependent MTase RsmB/NOP-type domain-containing protein</fullName>
    </recommendedName>
</protein>
<evidence type="ECO:0000256" key="5">
    <source>
        <dbReference type="PROSITE-ProRule" id="PRU01023"/>
    </source>
</evidence>
<evidence type="ECO:0000259" key="6">
    <source>
        <dbReference type="PROSITE" id="PS51686"/>
    </source>
</evidence>
<dbReference type="InterPro" id="IPR001678">
    <property type="entry name" value="MeTrfase_RsmB-F_NOP2_dom"/>
</dbReference>
<name>A0ABM7YVL9_NOSCO</name>
<feature type="binding site" evidence="5">
    <location>
        <position position="189"/>
    </location>
    <ligand>
        <name>S-adenosyl-L-methionine</name>
        <dbReference type="ChEBI" id="CHEBI:59789"/>
    </ligand>
</feature>
<evidence type="ECO:0000256" key="4">
    <source>
        <dbReference type="ARBA" id="ARBA00022884"/>
    </source>
</evidence>
<organism evidence="7 8">
    <name type="scientific">Nostoc cf. commune SO-36</name>
    <dbReference type="NCBI Taxonomy" id="449208"/>
    <lineage>
        <taxon>Bacteria</taxon>
        <taxon>Bacillati</taxon>
        <taxon>Cyanobacteriota</taxon>
        <taxon>Cyanophyceae</taxon>
        <taxon>Nostocales</taxon>
        <taxon>Nostocaceae</taxon>
        <taxon>Nostoc</taxon>
    </lineage>
</organism>
<dbReference type="Proteomes" id="UP001055453">
    <property type="component" value="Chromosome"/>
</dbReference>
<dbReference type="PANTHER" id="PTHR22807:SF30">
    <property type="entry name" value="28S RRNA (CYTOSINE(4447)-C(5))-METHYLTRANSFERASE-RELATED"/>
    <property type="match status" value="1"/>
</dbReference>
<dbReference type="InterPro" id="IPR049560">
    <property type="entry name" value="MeTrfase_RsmB-F_NOP2_cat"/>
</dbReference>
<feature type="binding site" evidence="5">
    <location>
        <begin position="121"/>
        <end position="127"/>
    </location>
    <ligand>
        <name>S-adenosyl-L-methionine</name>
        <dbReference type="ChEBI" id="CHEBI:59789"/>
    </ligand>
</feature>
<dbReference type="SUPFAM" id="SSF53335">
    <property type="entry name" value="S-adenosyl-L-methionine-dependent methyltransferases"/>
    <property type="match status" value="1"/>
</dbReference>
<dbReference type="PANTHER" id="PTHR22807">
    <property type="entry name" value="NOP2 YEAST -RELATED NOL1/NOP2/FMU SUN DOMAIN-CONTAINING"/>
    <property type="match status" value="1"/>
</dbReference>
<evidence type="ECO:0000313" key="8">
    <source>
        <dbReference type="Proteomes" id="UP001055453"/>
    </source>
</evidence>
<feature type="domain" description="SAM-dependent MTase RsmB/NOP-type" evidence="6">
    <location>
        <begin position="10"/>
        <end position="304"/>
    </location>
</feature>
<dbReference type="EMBL" id="AP025732">
    <property type="protein sequence ID" value="BDI14680.1"/>
    <property type="molecule type" value="Genomic_DNA"/>
</dbReference>
<reference evidence="7" key="1">
    <citation type="submission" date="2022-04" db="EMBL/GenBank/DDBJ databases">
        <title>Complete genome sequence of a cyanobacterium, Nostoc sp. SO-36, isolated in Antarctica.</title>
        <authorList>
            <person name="Kanesaki Y."/>
            <person name="Effendi D."/>
            <person name="Sakamoto T."/>
            <person name="Ohtani S."/>
            <person name="Awai K."/>
        </authorList>
    </citation>
    <scope>NUCLEOTIDE SEQUENCE</scope>
    <source>
        <strain evidence="7">SO-36</strain>
    </source>
</reference>
<feature type="active site" description="Nucleophile" evidence="5">
    <location>
        <position position="242"/>
    </location>
</feature>
<keyword evidence="8" id="KW-1185">Reference proteome</keyword>
<dbReference type="InterPro" id="IPR023267">
    <property type="entry name" value="RCMT"/>
</dbReference>
<evidence type="ECO:0000313" key="7">
    <source>
        <dbReference type="EMBL" id="BDI14680.1"/>
    </source>
</evidence>
<feature type="binding site" evidence="5">
    <location>
        <position position="171"/>
    </location>
    <ligand>
        <name>S-adenosyl-L-methionine</name>
        <dbReference type="ChEBI" id="CHEBI:59789"/>
    </ligand>
</feature>
<evidence type="ECO:0000256" key="1">
    <source>
        <dbReference type="ARBA" id="ARBA00022603"/>
    </source>
</evidence>
<evidence type="ECO:0000256" key="3">
    <source>
        <dbReference type="ARBA" id="ARBA00022691"/>
    </source>
</evidence>
<feature type="binding site" evidence="5">
    <location>
        <position position="144"/>
    </location>
    <ligand>
        <name>S-adenosyl-L-methionine</name>
        <dbReference type="ChEBI" id="CHEBI:59789"/>
    </ligand>
</feature>
<dbReference type="Pfam" id="PF01189">
    <property type="entry name" value="Methyltr_RsmB-F"/>
    <property type="match status" value="1"/>
</dbReference>
<evidence type="ECO:0000256" key="2">
    <source>
        <dbReference type="ARBA" id="ARBA00022679"/>
    </source>
</evidence>
<gene>
    <name evidence="7" type="ORF">ANSO36C_04820</name>
</gene>
<keyword evidence="4 5" id="KW-0694">RNA-binding</keyword>
<dbReference type="PROSITE" id="PS51686">
    <property type="entry name" value="SAM_MT_RSMB_NOP"/>
    <property type="match status" value="1"/>
</dbReference>
<sequence length="328" mass="36890">MTINIKFIQMEKPSNLLLKVSRRLFTNVDEQEKFIEALINPQPFLPSILWCQAKPEILSLAVETPTFWQPKFIDRLSLGEKPGQHPLHQQGYFYCLDFSSVFAATILLAIPQPVSSIFDMCAAPGGKSIFAWKALQPDLLISNEVIGKRLGMLISNLKRCQISSSAVVNRDSSIFAEMFPGSSNLVIVDAPCTGQSLLAKGEKAPGCFHPTAINKSANRQKRIIANSAKLVSPQGYLAYMTCTYSPEENEQVCEWFLERFPQFQAIKISDFAKYQSHLTTMPCYRMFPQDRLGAGAFTALFKNTNDDKYEPEEVDLSTISSLYIYQNK</sequence>
<dbReference type="Gene3D" id="3.40.50.150">
    <property type="entry name" value="Vaccinia Virus protein VP39"/>
    <property type="match status" value="1"/>
</dbReference>